<proteinExistence type="predicted"/>
<dbReference type="GeneID" id="124811668"/>
<evidence type="ECO:0000313" key="1">
    <source>
        <dbReference type="Proteomes" id="UP001652625"/>
    </source>
</evidence>
<evidence type="ECO:0000313" key="3">
    <source>
        <dbReference type="RefSeq" id="XP_065662341.1"/>
    </source>
</evidence>
<keyword evidence="1" id="KW-1185">Reference proteome</keyword>
<dbReference type="Proteomes" id="UP001652625">
    <property type="component" value="Chromosome 09"/>
</dbReference>
<evidence type="ECO:0000313" key="2">
    <source>
        <dbReference type="RefSeq" id="XP_065662340.1"/>
    </source>
</evidence>
<dbReference type="RefSeq" id="XP_065662340.1">
    <property type="nucleotide sequence ID" value="XM_065806268.1"/>
</dbReference>
<accession>A0ABM4CKQ9</accession>
<protein>
    <submittedName>
        <fullName evidence="2 3">Uncharacterized protein LOC124811668</fullName>
    </submittedName>
</protein>
<name>A0ABM4CKQ9_HYDVU</name>
<gene>
    <name evidence="2 3" type="primary">LOC124811668</name>
</gene>
<organism evidence="1 2">
    <name type="scientific">Hydra vulgaris</name>
    <name type="common">Hydra</name>
    <name type="synonym">Hydra attenuata</name>
    <dbReference type="NCBI Taxonomy" id="6087"/>
    <lineage>
        <taxon>Eukaryota</taxon>
        <taxon>Metazoa</taxon>
        <taxon>Cnidaria</taxon>
        <taxon>Hydrozoa</taxon>
        <taxon>Hydroidolina</taxon>
        <taxon>Anthoathecata</taxon>
        <taxon>Aplanulata</taxon>
        <taxon>Hydridae</taxon>
        <taxon>Hydra</taxon>
    </lineage>
</organism>
<dbReference type="RefSeq" id="XP_065662341.1">
    <property type="nucleotide sequence ID" value="XM_065806269.1"/>
</dbReference>
<sequence length="401" mass="46228">MFHESQEIEFLFNILPKSNEANLNSSSINIETDVTSLSTYEFSDLLNDFTDILATDLLKKSYIIGDQLSFFKNHNAGFESTNRKIKKRKNYKWCRKRKVKNSVTDKKVIKGFTGENNFNGEKSNFIQQPYPTLKECFVSLVDIMTSHKVHQYYNIKSSYKNSESYIKNTEMKDITKFKVNKSVCYESEKEISCDDASQINSEDFFTKEVRTSSFTSEPNCLHYSNNKNKATFNKKIENKLFCMQLLRSSCIGILSNLQNSENFIFSPETCYSQLCSNSLLNTVTKNSKHFINDIISINTVVNNKTFTNENEKNSCSEKIAFKQENRDIKKDNLECFLTKEKYKPMIVMTSAKKKNMFNGSLYTETSLPRSSHALKPDNGRYSDSTPVIVPRNGGKWIPAFT</sequence>
<reference evidence="2 3" key="1">
    <citation type="submission" date="2025-05" db="UniProtKB">
        <authorList>
            <consortium name="RefSeq"/>
        </authorList>
    </citation>
    <scope>IDENTIFICATION</scope>
</reference>